<organism evidence="1 2">
    <name type="scientific">Vittaforma corneae (strain ATCC 50505)</name>
    <name type="common">Microsporidian parasite</name>
    <name type="synonym">Nosema corneum</name>
    <dbReference type="NCBI Taxonomy" id="993615"/>
    <lineage>
        <taxon>Eukaryota</taxon>
        <taxon>Fungi</taxon>
        <taxon>Fungi incertae sedis</taxon>
        <taxon>Microsporidia</taxon>
        <taxon>Nosematidae</taxon>
        <taxon>Vittaforma</taxon>
    </lineage>
</organism>
<dbReference type="InParanoid" id="L2GPP9"/>
<evidence type="ECO:0000313" key="1">
    <source>
        <dbReference type="EMBL" id="ELA42868.1"/>
    </source>
</evidence>
<sequence>MKRSLVARMKIVDPKRLRAAKIVPQLRVCIKKTSQPQPYRFVSPTVGVVSEVLKSINVDDGELKLALIDLALTRFIANKTPINISFTRFLKNFDKFNVFSLLCACSYMESARIASKGDVRTFIYIFLGFNILSSKYLDDYCVWNSAYTSLWGIDYIQASQIELFALKRLNYKLAVNISSILKMLSEAFDILEM</sequence>
<dbReference type="EMBL" id="JH370130">
    <property type="protein sequence ID" value="ELA42868.1"/>
    <property type="molecule type" value="Genomic_DNA"/>
</dbReference>
<dbReference type="Proteomes" id="UP000011082">
    <property type="component" value="Unassembled WGS sequence"/>
</dbReference>
<name>L2GPP9_VITCO</name>
<evidence type="ECO:0000313" key="2">
    <source>
        <dbReference type="Proteomes" id="UP000011082"/>
    </source>
</evidence>
<dbReference type="AlphaFoldDB" id="L2GPP9"/>
<dbReference type="HOGENOM" id="CLU_1409801_0_0_1"/>
<keyword evidence="2" id="KW-1185">Reference proteome</keyword>
<dbReference type="GeneID" id="19880901"/>
<accession>L2GPP9</accession>
<gene>
    <name evidence="1" type="ORF">VICG_00183</name>
</gene>
<dbReference type="Gene3D" id="1.10.472.10">
    <property type="entry name" value="Cyclin-like"/>
    <property type="match status" value="1"/>
</dbReference>
<reference evidence="2" key="1">
    <citation type="submission" date="2011-05" db="EMBL/GenBank/DDBJ databases">
        <title>The genome sequence of Vittaforma corneae strain ATCC 50505.</title>
        <authorList>
            <consortium name="The Broad Institute Genome Sequencing Platform"/>
            <person name="Cuomo C."/>
            <person name="Didier E."/>
            <person name="Bowers L."/>
            <person name="Young S.K."/>
            <person name="Zeng Q."/>
            <person name="Gargeya S."/>
            <person name="Fitzgerald M."/>
            <person name="Haas B."/>
            <person name="Abouelleil A."/>
            <person name="Alvarado L."/>
            <person name="Arachchi H.M."/>
            <person name="Berlin A."/>
            <person name="Chapman S.B."/>
            <person name="Gearin G."/>
            <person name="Goldberg J."/>
            <person name="Griggs A."/>
            <person name="Gujja S."/>
            <person name="Hansen M."/>
            <person name="Heiman D."/>
            <person name="Howarth C."/>
            <person name="Larimer J."/>
            <person name="Lui A."/>
            <person name="MacDonald P.J.P."/>
            <person name="McCowen C."/>
            <person name="Montmayeur A."/>
            <person name="Murphy C."/>
            <person name="Neiman D."/>
            <person name="Pearson M."/>
            <person name="Priest M."/>
            <person name="Roberts A."/>
            <person name="Saif S."/>
            <person name="Shea T."/>
            <person name="Sisk P."/>
            <person name="Stolte C."/>
            <person name="Sykes S."/>
            <person name="Wortman J."/>
            <person name="Nusbaum C."/>
            <person name="Birren B."/>
        </authorList>
    </citation>
    <scope>NUCLEOTIDE SEQUENCE [LARGE SCALE GENOMIC DNA]</scope>
    <source>
        <strain evidence="2">ATCC 50505</strain>
    </source>
</reference>
<dbReference type="RefSeq" id="XP_007603636.1">
    <property type="nucleotide sequence ID" value="XM_007603574.1"/>
</dbReference>
<proteinExistence type="predicted"/>
<dbReference type="VEuPathDB" id="MicrosporidiaDB:VICG_00183"/>
<protein>
    <submittedName>
        <fullName evidence="1">Uncharacterized protein</fullName>
    </submittedName>
</protein>